<dbReference type="PANTHER" id="PTHR33021:SF382">
    <property type="entry name" value="CUPREDOXIN SUPERFAMILY PROTEIN"/>
    <property type="match status" value="1"/>
</dbReference>
<dbReference type="InterPro" id="IPR041845">
    <property type="entry name" value="Mavicyanin"/>
</dbReference>
<feature type="region of interest" description="Disordered" evidence="5">
    <location>
        <begin position="139"/>
        <end position="168"/>
    </location>
</feature>
<dbReference type="SUPFAM" id="SSF49503">
    <property type="entry name" value="Cupredoxins"/>
    <property type="match status" value="1"/>
</dbReference>
<dbReference type="GO" id="GO:0098552">
    <property type="term" value="C:side of membrane"/>
    <property type="evidence" value="ECO:0007669"/>
    <property type="project" value="UniProtKB-KW"/>
</dbReference>
<dbReference type="Pfam" id="PF02298">
    <property type="entry name" value="Cu_bind_like"/>
    <property type="match status" value="1"/>
</dbReference>
<comment type="caution">
    <text evidence="8">The sequence shown here is derived from an EMBL/GenBank/DDBJ whole genome shotgun (WGS) entry which is preliminary data.</text>
</comment>
<feature type="compositionally biased region" description="Polar residues" evidence="5">
    <location>
        <begin position="154"/>
        <end position="168"/>
    </location>
</feature>
<keyword evidence="2" id="KW-0479">Metal-binding</keyword>
<dbReference type="Gene3D" id="2.60.40.420">
    <property type="entry name" value="Cupredoxins - blue copper proteins"/>
    <property type="match status" value="1"/>
</dbReference>
<keyword evidence="1" id="KW-0472">Membrane</keyword>
<gene>
    <name evidence="8" type="ORF">MERR_LOCUS20678</name>
</gene>
<evidence type="ECO:0000256" key="1">
    <source>
        <dbReference type="ARBA" id="ARBA00022622"/>
    </source>
</evidence>
<evidence type="ECO:0000259" key="7">
    <source>
        <dbReference type="PROSITE" id="PS51485"/>
    </source>
</evidence>
<dbReference type="InterPro" id="IPR003245">
    <property type="entry name" value="Phytocyanin_dom"/>
</dbReference>
<keyword evidence="4" id="KW-0325">Glycoprotein</keyword>
<evidence type="ECO:0000256" key="5">
    <source>
        <dbReference type="SAM" id="MobiDB-lite"/>
    </source>
</evidence>
<dbReference type="PROSITE" id="PS51485">
    <property type="entry name" value="PHYTOCYANIN"/>
    <property type="match status" value="1"/>
</dbReference>
<dbReference type="EMBL" id="CACVBM020001132">
    <property type="protein sequence ID" value="CAA7033443.1"/>
    <property type="molecule type" value="Genomic_DNA"/>
</dbReference>
<dbReference type="InterPro" id="IPR008972">
    <property type="entry name" value="Cupredoxin"/>
</dbReference>
<evidence type="ECO:0000256" key="6">
    <source>
        <dbReference type="SAM" id="SignalP"/>
    </source>
</evidence>
<protein>
    <recommendedName>
        <fullName evidence="7">Phytocyanin domain-containing protein</fullName>
    </recommendedName>
</protein>
<accession>A0A6D2J0V9</accession>
<feature type="domain" description="Phytocyanin" evidence="7">
    <location>
        <begin position="27"/>
        <end position="127"/>
    </location>
</feature>
<dbReference type="AlphaFoldDB" id="A0A6D2J0V9"/>
<feature type="signal peptide" evidence="6">
    <location>
        <begin position="1"/>
        <end position="25"/>
    </location>
</feature>
<keyword evidence="3" id="KW-0186">Copper</keyword>
<keyword evidence="6" id="KW-0732">Signal</keyword>
<evidence type="ECO:0000256" key="3">
    <source>
        <dbReference type="ARBA" id="ARBA00023008"/>
    </source>
</evidence>
<dbReference type="PANTHER" id="PTHR33021">
    <property type="entry name" value="BLUE COPPER PROTEIN"/>
    <property type="match status" value="1"/>
</dbReference>
<feature type="compositionally biased region" description="Low complexity" evidence="5">
    <location>
        <begin position="139"/>
        <end position="152"/>
    </location>
</feature>
<dbReference type="GO" id="GO:0046872">
    <property type="term" value="F:metal ion binding"/>
    <property type="evidence" value="ECO:0007669"/>
    <property type="project" value="UniProtKB-KW"/>
</dbReference>
<reference evidence="8" key="1">
    <citation type="submission" date="2020-01" db="EMBL/GenBank/DDBJ databases">
        <authorList>
            <person name="Mishra B."/>
        </authorList>
    </citation>
    <scope>NUCLEOTIDE SEQUENCE [LARGE SCALE GENOMIC DNA]</scope>
</reference>
<name>A0A6D2J0V9_9BRAS</name>
<evidence type="ECO:0000256" key="4">
    <source>
        <dbReference type="ARBA" id="ARBA00023180"/>
    </source>
</evidence>
<dbReference type="Proteomes" id="UP000467841">
    <property type="component" value="Unassembled WGS sequence"/>
</dbReference>
<evidence type="ECO:0000313" key="9">
    <source>
        <dbReference type="Proteomes" id="UP000467841"/>
    </source>
</evidence>
<dbReference type="GO" id="GO:0005886">
    <property type="term" value="C:plasma membrane"/>
    <property type="evidence" value="ECO:0007669"/>
    <property type="project" value="TreeGrafter"/>
</dbReference>
<evidence type="ECO:0000313" key="8">
    <source>
        <dbReference type="EMBL" id="CAA7033443.1"/>
    </source>
</evidence>
<dbReference type="CDD" id="cd11014">
    <property type="entry name" value="Mavicyanin"/>
    <property type="match status" value="1"/>
</dbReference>
<dbReference type="FunFam" id="2.60.40.420:FF:000003">
    <property type="entry name" value="Blue copper"/>
    <property type="match status" value="1"/>
</dbReference>
<sequence>MALIKSKSFLTFLLIVLALFGRSVGGTVHNVGDSNGWTMMGVDYEAWASSKTFKVGDSLVFEYNNGDHDVTEVTTHDFELCDPSKPLARYESGSDTITLTKPGFHHFICGVPGHCNVGQKLDILVLPASLGPVAAPVPRSVRSPRYSSSPSPANAPQSQHQMAPSPLQSGASKSASWIGLSCLLALILAF</sequence>
<keyword evidence="1" id="KW-0336">GPI-anchor</keyword>
<organism evidence="8 9">
    <name type="scientific">Microthlaspi erraticum</name>
    <dbReference type="NCBI Taxonomy" id="1685480"/>
    <lineage>
        <taxon>Eukaryota</taxon>
        <taxon>Viridiplantae</taxon>
        <taxon>Streptophyta</taxon>
        <taxon>Embryophyta</taxon>
        <taxon>Tracheophyta</taxon>
        <taxon>Spermatophyta</taxon>
        <taxon>Magnoliopsida</taxon>
        <taxon>eudicotyledons</taxon>
        <taxon>Gunneridae</taxon>
        <taxon>Pentapetalae</taxon>
        <taxon>rosids</taxon>
        <taxon>malvids</taxon>
        <taxon>Brassicales</taxon>
        <taxon>Brassicaceae</taxon>
        <taxon>Coluteocarpeae</taxon>
        <taxon>Microthlaspi</taxon>
    </lineage>
</organism>
<keyword evidence="1" id="KW-0449">Lipoprotein</keyword>
<feature type="chain" id="PRO_5025660983" description="Phytocyanin domain-containing protein" evidence="6">
    <location>
        <begin position="26"/>
        <end position="190"/>
    </location>
</feature>
<dbReference type="OrthoDB" id="1933492at2759"/>
<keyword evidence="9" id="KW-1185">Reference proteome</keyword>
<dbReference type="GO" id="GO:0009055">
    <property type="term" value="F:electron transfer activity"/>
    <property type="evidence" value="ECO:0007669"/>
    <property type="project" value="InterPro"/>
</dbReference>
<proteinExistence type="predicted"/>
<dbReference type="InterPro" id="IPR039391">
    <property type="entry name" value="Phytocyanin-like"/>
</dbReference>
<evidence type="ECO:0000256" key="2">
    <source>
        <dbReference type="ARBA" id="ARBA00022723"/>
    </source>
</evidence>